<feature type="domain" description="F5/8 type C" evidence="5">
    <location>
        <begin position="265"/>
        <end position="379"/>
    </location>
</feature>
<dbReference type="Gene3D" id="3.30.565.10">
    <property type="entry name" value="Histidine kinase-like ATPase, C-terminal domain"/>
    <property type="match status" value="1"/>
</dbReference>
<dbReference type="InterPro" id="IPR050482">
    <property type="entry name" value="Sensor_HK_TwoCompSys"/>
</dbReference>
<dbReference type="CDD" id="cd16917">
    <property type="entry name" value="HATPase_UhpB-NarQ-NarX-like"/>
    <property type="match status" value="1"/>
</dbReference>
<sequence>MYRRKYMVIKKRAVVLAVRLWLLLHLSVLEGWGFDEVQTWDQRLAGVFFDSWETAREELKRIETALSSIPELRLENTGGTGGILLFADGATTDPNIEGRTIERVINLEWEEPRLIDLIAIVPARNYDAAGVVLDYGLPENFTVELTGASGSVTIANETAKRSERRHKGYPFVYKLEYPVMATGLRIHALQLQQQQENRDGVYLMAFSEVLCFSNGENVARNAQVITPHQLDKARHWHWQHSFLIDGQTSLGLPEIPLSGIIDIGWLSKDRKSADEEAWIELDLGEVKTVDAICLYPVRRPSLGNIPGFAFPRSFRVQVSKTGEVDSFKTVIDQTDREIENPGYAAFQLCFHEEKARFVRIETTKLWKEFADYPAFLALSEIQVLNADENVALGAKVVSSDRIGRVVAHRNLYWSEASLTDGFGPRGLLIGVADWMLGLDERLKLLNQRDSLLAEVDSMRSSVRRGVISFFVLVGLGGVFVSIILPVRYRWVRKRDIERVRERIAGDLHDEVGSNLGSIQILSDISGDQPPEPEDLKMIQMIAADTVTAVRDIVWLLRPKKAKRRNVAEHLRETGSIMLRSLQWTYHPEEPASRVELTDEQLRDLMLFYREALLNIVRHAEATKVSTSLVQVNTDLILTIKDNGRGMSKSKVAHPSTLLALKQRAQRLNGSFSVVSGLNEGTLLTLTVPIK</sequence>
<keyword evidence="7" id="KW-1185">Reference proteome</keyword>
<evidence type="ECO:0000259" key="5">
    <source>
        <dbReference type="PROSITE" id="PS50022"/>
    </source>
</evidence>
<dbReference type="Gene3D" id="1.20.5.1930">
    <property type="match status" value="1"/>
</dbReference>
<dbReference type="PROSITE" id="PS50022">
    <property type="entry name" value="FA58C_3"/>
    <property type="match status" value="1"/>
</dbReference>
<dbReference type="Pfam" id="PF02518">
    <property type="entry name" value="HATPase_c"/>
    <property type="match status" value="1"/>
</dbReference>
<keyword evidence="3" id="KW-0902">Two-component regulatory system</keyword>
<evidence type="ECO:0000256" key="4">
    <source>
        <dbReference type="SAM" id="Phobius"/>
    </source>
</evidence>
<dbReference type="InterPro" id="IPR011712">
    <property type="entry name" value="Sig_transdc_His_kin_sub3_dim/P"/>
</dbReference>
<proteinExistence type="predicted"/>
<accession>A0ABU1AMT2</accession>
<evidence type="ECO:0000313" key="6">
    <source>
        <dbReference type="EMBL" id="MDQ8196108.1"/>
    </source>
</evidence>
<dbReference type="Pfam" id="PF07730">
    <property type="entry name" value="HisKA_3"/>
    <property type="match status" value="1"/>
</dbReference>
<dbReference type="EMBL" id="JARXIC010000046">
    <property type="protein sequence ID" value="MDQ8196108.1"/>
    <property type="molecule type" value="Genomic_DNA"/>
</dbReference>
<reference evidence="6 7" key="1">
    <citation type="submission" date="2023-04" db="EMBL/GenBank/DDBJ databases">
        <title>A novel bacteria isolated from coastal sediment.</title>
        <authorList>
            <person name="Liu X.-J."/>
            <person name="Du Z.-J."/>
        </authorList>
    </citation>
    <scope>NUCLEOTIDE SEQUENCE [LARGE SCALE GENOMIC DNA]</scope>
    <source>
        <strain evidence="6 7">SDUM461004</strain>
    </source>
</reference>
<keyword evidence="4" id="KW-0472">Membrane</keyword>
<dbReference type="Proteomes" id="UP001243717">
    <property type="component" value="Unassembled WGS sequence"/>
</dbReference>
<gene>
    <name evidence="6" type="ORF">QEH59_16860</name>
</gene>
<keyword evidence="4" id="KW-0812">Transmembrane</keyword>
<dbReference type="PANTHER" id="PTHR24421">
    <property type="entry name" value="NITRATE/NITRITE SENSOR PROTEIN NARX-RELATED"/>
    <property type="match status" value="1"/>
</dbReference>
<dbReference type="InterPro" id="IPR003594">
    <property type="entry name" value="HATPase_dom"/>
</dbReference>
<evidence type="ECO:0000256" key="3">
    <source>
        <dbReference type="ARBA" id="ARBA00023012"/>
    </source>
</evidence>
<comment type="caution">
    <text evidence="6">The sequence shown here is derived from an EMBL/GenBank/DDBJ whole genome shotgun (WGS) entry which is preliminary data.</text>
</comment>
<keyword evidence="1" id="KW-0808">Transferase</keyword>
<dbReference type="RefSeq" id="WP_308986548.1">
    <property type="nucleotide sequence ID" value="NZ_JARXIC010000046.1"/>
</dbReference>
<keyword evidence="4" id="KW-1133">Transmembrane helix</keyword>
<organism evidence="6 7">
    <name type="scientific">Thalassobacterium sedimentorum</name>
    <dbReference type="NCBI Taxonomy" id="3041258"/>
    <lineage>
        <taxon>Bacteria</taxon>
        <taxon>Pseudomonadati</taxon>
        <taxon>Verrucomicrobiota</taxon>
        <taxon>Opitutia</taxon>
        <taxon>Puniceicoccales</taxon>
        <taxon>Coraliomargaritaceae</taxon>
        <taxon>Thalassobacterium</taxon>
    </lineage>
</organism>
<evidence type="ECO:0000256" key="2">
    <source>
        <dbReference type="ARBA" id="ARBA00022777"/>
    </source>
</evidence>
<dbReference type="PANTHER" id="PTHR24421:SF63">
    <property type="entry name" value="SENSOR HISTIDINE KINASE DESK"/>
    <property type="match status" value="1"/>
</dbReference>
<name>A0ABU1AMT2_9BACT</name>
<evidence type="ECO:0000313" key="7">
    <source>
        <dbReference type="Proteomes" id="UP001243717"/>
    </source>
</evidence>
<dbReference type="InterPro" id="IPR008979">
    <property type="entry name" value="Galactose-bd-like_sf"/>
</dbReference>
<dbReference type="SUPFAM" id="SSF49785">
    <property type="entry name" value="Galactose-binding domain-like"/>
    <property type="match status" value="1"/>
</dbReference>
<dbReference type="InterPro" id="IPR000421">
    <property type="entry name" value="FA58C"/>
</dbReference>
<keyword evidence="2" id="KW-0418">Kinase</keyword>
<evidence type="ECO:0000256" key="1">
    <source>
        <dbReference type="ARBA" id="ARBA00022679"/>
    </source>
</evidence>
<dbReference type="Gene3D" id="2.60.120.260">
    <property type="entry name" value="Galactose-binding domain-like"/>
    <property type="match status" value="1"/>
</dbReference>
<dbReference type="SUPFAM" id="SSF55874">
    <property type="entry name" value="ATPase domain of HSP90 chaperone/DNA topoisomerase II/histidine kinase"/>
    <property type="match status" value="1"/>
</dbReference>
<dbReference type="InterPro" id="IPR036890">
    <property type="entry name" value="HATPase_C_sf"/>
</dbReference>
<feature type="transmembrane region" description="Helical" evidence="4">
    <location>
        <begin position="466"/>
        <end position="486"/>
    </location>
</feature>
<dbReference type="Pfam" id="PF00754">
    <property type="entry name" value="F5_F8_type_C"/>
    <property type="match status" value="1"/>
</dbReference>
<protein>
    <submittedName>
        <fullName evidence="6">Discoidin domain-containing protein</fullName>
    </submittedName>
</protein>